<evidence type="ECO:0000313" key="4">
    <source>
        <dbReference type="Proteomes" id="UP001165297"/>
    </source>
</evidence>
<keyword evidence="4" id="KW-1185">Reference proteome</keyword>
<protein>
    <submittedName>
        <fullName evidence="3">DUF434 domain-containing protein</fullName>
    </submittedName>
</protein>
<sequence length="253" mass="27292">MRSADTRHRGPHPADSNLFAPRWVPVLRTAVQELSWLLTRGYPPGATLKLVGDRYALTERQRWAVGRAACTDEQYQRRTAAQLPATNLDGRLVSIDGFNLLITLETALSGGVVLRGRDGALRDLSSVHGTYRAVLETDRAIELAAAALRPLAPGPIRWLLDQPVSNSGRLAARLRELGPRLGLPWTAEVVLNPDRELAQTTDIVVTSDSAVLDQAGSWLNLAALALEAAPPRWLLDLSGNGSTAGPTFGDGKT</sequence>
<dbReference type="PANTHER" id="PTHR42252:SF1">
    <property type="entry name" value="DUF434 DOMAIN-CONTAINING PROTEIN"/>
    <property type="match status" value="1"/>
</dbReference>
<reference evidence="3" key="1">
    <citation type="submission" date="2021-10" db="EMBL/GenBank/DDBJ databases">
        <authorList>
            <person name="Dean J.D."/>
            <person name="Kim M.K."/>
            <person name="Newey C.N."/>
            <person name="Stoker T.S."/>
            <person name="Thompson D.W."/>
            <person name="Grose J.H."/>
        </authorList>
    </citation>
    <scope>NUCLEOTIDE SEQUENCE</scope>
    <source>
        <strain evidence="3">BT635</strain>
    </source>
</reference>
<dbReference type="Proteomes" id="UP001165297">
    <property type="component" value="Unassembled WGS sequence"/>
</dbReference>
<dbReference type="InterPro" id="IPR041652">
    <property type="entry name" value="DUF5616"/>
</dbReference>
<evidence type="ECO:0000313" key="3">
    <source>
        <dbReference type="EMBL" id="MCB2378909.1"/>
    </source>
</evidence>
<dbReference type="EMBL" id="JAJADQ010000007">
    <property type="protein sequence ID" value="MCB2378909.1"/>
    <property type="molecule type" value="Genomic_DNA"/>
</dbReference>
<dbReference type="Pfam" id="PF04256">
    <property type="entry name" value="DUF434"/>
    <property type="match status" value="1"/>
</dbReference>
<organism evidence="3 4">
    <name type="scientific">Hymenobacter nitidus</name>
    <dbReference type="NCBI Taxonomy" id="2880929"/>
    <lineage>
        <taxon>Bacteria</taxon>
        <taxon>Pseudomonadati</taxon>
        <taxon>Bacteroidota</taxon>
        <taxon>Cytophagia</taxon>
        <taxon>Cytophagales</taxon>
        <taxon>Hymenobacteraceae</taxon>
        <taxon>Hymenobacter</taxon>
    </lineage>
</organism>
<dbReference type="InterPro" id="IPR007368">
    <property type="entry name" value="DUF434"/>
</dbReference>
<feature type="domain" description="DUF5616" evidence="2">
    <location>
        <begin position="87"/>
        <end position="223"/>
    </location>
</feature>
<dbReference type="PANTHER" id="PTHR42252">
    <property type="entry name" value="DUF5616 DOMAIN-CONTAINING PROTEIN"/>
    <property type="match status" value="1"/>
</dbReference>
<comment type="caution">
    <text evidence="3">The sequence shown here is derived from an EMBL/GenBank/DDBJ whole genome shotgun (WGS) entry which is preliminary data.</text>
</comment>
<name>A0ABS8AIU1_9BACT</name>
<dbReference type="RefSeq" id="WP_226187159.1">
    <property type="nucleotide sequence ID" value="NZ_JAJADQ010000007.1"/>
</dbReference>
<accession>A0ABS8AIU1</accession>
<proteinExistence type="predicted"/>
<dbReference type="Pfam" id="PF18481">
    <property type="entry name" value="DUF5616"/>
    <property type="match status" value="1"/>
</dbReference>
<feature type="domain" description="DUF434" evidence="1">
    <location>
        <begin position="27"/>
        <end position="78"/>
    </location>
</feature>
<gene>
    <name evidence="3" type="ORF">LGH70_15010</name>
</gene>
<evidence type="ECO:0000259" key="1">
    <source>
        <dbReference type="Pfam" id="PF04256"/>
    </source>
</evidence>
<evidence type="ECO:0000259" key="2">
    <source>
        <dbReference type="Pfam" id="PF18481"/>
    </source>
</evidence>